<dbReference type="KEGG" id="mby:MSBRM_1369"/>
<protein>
    <submittedName>
        <fullName evidence="1">Chloramphenicol O-acetyltransferase</fullName>
    </submittedName>
</protein>
<dbReference type="Pfam" id="PF00302">
    <property type="entry name" value="CAT"/>
    <property type="match status" value="1"/>
</dbReference>
<keyword evidence="2" id="KW-1185">Reference proteome</keyword>
<dbReference type="STRING" id="1434108.MSBRM_1369"/>
<dbReference type="InterPro" id="IPR023213">
    <property type="entry name" value="CAT-like_dom_sf"/>
</dbReference>
<proteinExistence type="predicted"/>
<keyword evidence="1" id="KW-0808">Transferase</keyword>
<dbReference type="AlphaFoldDB" id="A0A0E3QUP9"/>
<accession>A0A0E3QUP9</accession>
<dbReference type="EMBL" id="CP009528">
    <property type="protein sequence ID" value="AKB54367.1"/>
    <property type="molecule type" value="Genomic_DNA"/>
</dbReference>
<dbReference type="InterPro" id="IPR001707">
    <property type="entry name" value="Cmp_AcTrfase"/>
</dbReference>
<dbReference type="PATRIC" id="fig|1434108.4.peg.1697"/>
<dbReference type="GeneID" id="24844607"/>
<dbReference type="SUPFAM" id="SSF52777">
    <property type="entry name" value="CoA-dependent acyltransferases"/>
    <property type="match status" value="1"/>
</dbReference>
<gene>
    <name evidence="1" type="ORF">MSBRM_1369</name>
</gene>
<dbReference type="RefSeq" id="WP_230669098.1">
    <property type="nucleotide sequence ID" value="NZ_CP009528.1"/>
</dbReference>
<dbReference type="GO" id="GO:0008811">
    <property type="term" value="F:chloramphenicol O-acetyltransferase activity"/>
    <property type="evidence" value="ECO:0007669"/>
    <property type="project" value="InterPro"/>
</dbReference>
<dbReference type="Gene3D" id="3.30.559.10">
    <property type="entry name" value="Chloramphenicol acetyltransferase-like domain"/>
    <property type="match status" value="1"/>
</dbReference>
<sequence>MLKKKTEFLLRCFNFKTFIFAVTKTLSHTYFENREKAQPIFDWGKYHEREGKFMMPFAVQVHHAFVDGIHIGKLADKLQKYLDEVQINQ</sequence>
<name>A0A0E3QUP9_METBA</name>
<dbReference type="PANTHER" id="PTHR38474:SF1">
    <property type="entry name" value="SLR0299 PROTEIN"/>
    <property type="match status" value="1"/>
</dbReference>
<evidence type="ECO:0000313" key="1">
    <source>
        <dbReference type="EMBL" id="AKB54367.1"/>
    </source>
</evidence>
<dbReference type="PANTHER" id="PTHR38474">
    <property type="entry name" value="SLR0299 PROTEIN"/>
    <property type="match status" value="1"/>
</dbReference>
<evidence type="ECO:0000313" key="2">
    <source>
        <dbReference type="Proteomes" id="UP000033033"/>
    </source>
</evidence>
<dbReference type="HOGENOM" id="CLU_187092_1_0_2"/>
<reference evidence="1 2" key="1">
    <citation type="submission" date="2014-07" db="EMBL/GenBank/DDBJ databases">
        <title>Methanogenic archaea and the global carbon cycle.</title>
        <authorList>
            <person name="Henriksen J.R."/>
            <person name="Luke J."/>
            <person name="Reinhart S."/>
            <person name="Benedict M.N."/>
            <person name="Youngblut N.D."/>
            <person name="Metcalf M.E."/>
            <person name="Whitaker R.J."/>
            <person name="Metcalf W.W."/>
        </authorList>
    </citation>
    <scope>NUCLEOTIDE SEQUENCE [LARGE SCALE GENOMIC DNA]</scope>
    <source>
        <strain evidence="1 2">MS</strain>
    </source>
</reference>
<organism evidence="1 2">
    <name type="scientific">Methanosarcina barkeri MS</name>
    <dbReference type="NCBI Taxonomy" id="1434108"/>
    <lineage>
        <taxon>Archaea</taxon>
        <taxon>Methanobacteriati</taxon>
        <taxon>Methanobacteriota</taxon>
        <taxon>Stenosarchaea group</taxon>
        <taxon>Methanomicrobia</taxon>
        <taxon>Methanosarcinales</taxon>
        <taxon>Methanosarcinaceae</taxon>
        <taxon>Methanosarcina</taxon>
    </lineage>
</organism>
<dbReference type="Proteomes" id="UP000033033">
    <property type="component" value="Chromosome"/>
</dbReference>